<sequence length="135" mass="14694">MHLGGRSLQVYAGYRDSRCSRSTGTGRLGWMLTYATVDKTAVVDAGQRLYLIAGLHEYSVGGPPDQSSEPGMYMTHGTCRNLASFIPQAGHSYEIIQEQHRPHTCELRVLDQGTDAAPSDLTVEDPRNCPLEAAG</sequence>
<protein>
    <submittedName>
        <fullName evidence="2">Uncharacterized protein</fullName>
    </submittedName>
</protein>
<gene>
    <name evidence="2" type="ORF">AZ78_0814</name>
</gene>
<comment type="caution">
    <text evidence="2">The sequence shown here is derived from an EMBL/GenBank/DDBJ whole genome shotgun (WGS) entry which is preliminary data.</text>
</comment>
<evidence type="ECO:0000313" key="3">
    <source>
        <dbReference type="Proteomes" id="UP000023435"/>
    </source>
</evidence>
<organism evidence="2 3">
    <name type="scientific">Lysobacter capsici AZ78</name>
    <dbReference type="NCBI Taxonomy" id="1444315"/>
    <lineage>
        <taxon>Bacteria</taxon>
        <taxon>Pseudomonadati</taxon>
        <taxon>Pseudomonadota</taxon>
        <taxon>Gammaproteobacteria</taxon>
        <taxon>Lysobacterales</taxon>
        <taxon>Lysobacteraceae</taxon>
        <taxon>Lysobacter</taxon>
    </lineage>
</organism>
<keyword evidence="3" id="KW-1185">Reference proteome</keyword>
<feature type="region of interest" description="Disordered" evidence="1">
    <location>
        <begin position="116"/>
        <end position="135"/>
    </location>
</feature>
<dbReference type="AlphaFoldDB" id="A0A108U649"/>
<dbReference type="Proteomes" id="UP000023435">
    <property type="component" value="Unassembled WGS sequence"/>
</dbReference>
<accession>A0A108U649</accession>
<proteinExistence type="predicted"/>
<reference evidence="2 3" key="1">
    <citation type="journal article" date="2014" name="Genome Announc.">
        <title>Draft Genome Sequence of Lysobacter capsici AZ78, a Bacterium Antagonistic to Plant-Pathogenic Oomycetes.</title>
        <authorList>
            <person name="Puopolo G."/>
            <person name="Sonego P."/>
            <person name="Engelen K."/>
            <person name="Pertot I."/>
        </authorList>
    </citation>
    <scope>NUCLEOTIDE SEQUENCE [LARGE SCALE GENOMIC DNA]</scope>
    <source>
        <strain evidence="2 3">AZ78</strain>
    </source>
</reference>
<evidence type="ECO:0000313" key="2">
    <source>
        <dbReference type="EMBL" id="KWS03268.1"/>
    </source>
</evidence>
<evidence type="ECO:0000256" key="1">
    <source>
        <dbReference type="SAM" id="MobiDB-lite"/>
    </source>
</evidence>
<name>A0A108U649_9GAMM</name>
<dbReference type="EMBL" id="JAJA02000001">
    <property type="protein sequence ID" value="KWS03268.1"/>
    <property type="molecule type" value="Genomic_DNA"/>
</dbReference>